<dbReference type="KEGG" id="anp:FK178_04480"/>
<dbReference type="RefSeq" id="WP_146831403.1">
    <property type="nucleotide sequence ID" value="NZ_CP042476.1"/>
</dbReference>
<protein>
    <recommendedName>
        <fullName evidence="3">Preprotein translocase subunit SecB</fullName>
    </recommendedName>
</protein>
<organism evidence="1 2">
    <name type="scientific">Antarcticibacterium arcticum</name>
    <dbReference type="NCBI Taxonomy" id="2585771"/>
    <lineage>
        <taxon>Bacteria</taxon>
        <taxon>Pseudomonadati</taxon>
        <taxon>Bacteroidota</taxon>
        <taxon>Flavobacteriia</taxon>
        <taxon>Flavobacteriales</taxon>
        <taxon>Flavobacteriaceae</taxon>
        <taxon>Antarcticibacterium</taxon>
    </lineage>
</organism>
<reference evidence="1 2" key="1">
    <citation type="submission" date="2019-08" db="EMBL/GenBank/DDBJ databases">
        <title>Antarcticibacterium arcticum sp. nov., a bacterium isolated from marine sediment of the Canadian Beaufort Sea.</title>
        <authorList>
            <person name="Lee Y.M."/>
            <person name="Baek K."/>
            <person name="Lee D.-H."/>
            <person name="Shin S.C."/>
            <person name="Jin Y.K."/>
            <person name="Park Y."/>
        </authorList>
    </citation>
    <scope>NUCLEOTIDE SEQUENCE [LARGE SCALE GENOMIC DNA]</scope>
    <source>
        <strain evidence="1 2">PAMC 28998</strain>
    </source>
</reference>
<evidence type="ECO:0000313" key="1">
    <source>
        <dbReference type="EMBL" id="QED37011.1"/>
    </source>
</evidence>
<accession>A0A5B8YHE5</accession>
<proteinExistence type="predicted"/>
<keyword evidence="2" id="KW-1185">Reference proteome</keyword>
<dbReference type="OrthoDB" id="1349564at2"/>
<name>A0A5B8YHE5_9FLAO</name>
<evidence type="ECO:0008006" key="3">
    <source>
        <dbReference type="Google" id="ProtNLM"/>
    </source>
</evidence>
<dbReference type="AlphaFoldDB" id="A0A5B8YHE5"/>
<evidence type="ECO:0000313" key="2">
    <source>
        <dbReference type="Proteomes" id="UP000321954"/>
    </source>
</evidence>
<sequence>MQNKNFDPEQIKILGYNIIQEQISSPPEFNVEAIQYHGFHVDMEVNMEPTEDLLKADLRIEVVTESEGGNEEEAQAVFRIVYIIRIGNLANFTLEHKGDRIVLESELGNYIAAVTYSTSRGILLQRVAGTGLKDFILPVIDTDSILNGELNNPDQFLL</sequence>
<dbReference type="Proteomes" id="UP000321954">
    <property type="component" value="Chromosome"/>
</dbReference>
<gene>
    <name evidence="1" type="ORF">FK178_04480</name>
</gene>
<dbReference type="EMBL" id="CP042476">
    <property type="protein sequence ID" value="QED37011.1"/>
    <property type="molecule type" value="Genomic_DNA"/>
</dbReference>